<protein>
    <submittedName>
        <fullName evidence="4">LOB domain-containing protein 40-like</fullName>
    </submittedName>
</protein>
<name>A0AAQ3JNY2_9LILI</name>
<dbReference type="AlphaFoldDB" id="A0AAQ3JNY2"/>
<feature type="region of interest" description="Disordered" evidence="2">
    <location>
        <begin position="179"/>
        <end position="209"/>
    </location>
</feature>
<dbReference type="Pfam" id="PF03195">
    <property type="entry name" value="LOB"/>
    <property type="match status" value="1"/>
</dbReference>
<dbReference type="GO" id="GO:0010468">
    <property type="term" value="P:regulation of gene expression"/>
    <property type="evidence" value="ECO:0007669"/>
    <property type="project" value="TreeGrafter"/>
</dbReference>
<accession>A0AAQ3JNY2</accession>
<feature type="domain" description="LOB" evidence="3">
    <location>
        <begin position="3"/>
        <end position="116"/>
    </location>
</feature>
<dbReference type="PANTHER" id="PTHR31304:SF73">
    <property type="entry name" value="OS01G0511000 PROTEIN"/>
    <property type="match status" value="1"/>
</dbReference>
<keyword evidence="5" id="KW-1185">Reference proteome</keyword>
<dbReference type="PROSITE" id="PS50891">
    <property type="entry name" value="LOB"/>
    <property type="match status" value="1"/>
</dbReference>
<dbReference type="PANTHER" id="PTHR31304">
    <property type="entry name" value="LOB DOMAIN-CONTAINING PROTEIN 38"/>
    <property type="match status" value="1"/>
</dbReference>
<comment type="similarity">
    <text evidence="1">Belongs to the LOB domain-containing protein family.</text>
</comment>
<dbReference type="Proteomes" id="UP001327560">
    <property type="component" value="Chromosome 1"/>
</dbReference>
<organism evidence="4 5">
    <name type="scientific">Canna indica</name>
    <name type="common">Indian-shot</name>
    <dbReference type="NCBI Taxonomy" id="4628"/>
    <lineage>
        <taxon>Eukaryota</taxon>
        <taxon>Viridiplantae</taxon>
        <taxon>Streptophyta</taxon>
        <taxon>Embryophyta</taxon>
        <taxon>Tracheophyta</taxon>
        <taxon>Spermatophyta</taxon>
        <taxon>Magnoliopsida</taxon>
        <taxon>Liliopsida</taxon>
        <taxon>Zingiberales</taxon>
        <taxon>Cannaceae</taxon>
        <taxon>Canna</taxon>
    </lineage>
</organism>
<dbReference type="EMBL" id="CP136890">
    <property type="protein sequence ID" value="WOK93468.1"/>
    <property type="molecule type" value="Genomic_DNA"/>
</dbReference>
<gene>
    <name evidence="4" type="ORF">Cni_G02166</name>
</gene>
<proteinExistence type="inferred from homology"/>
<feature type="region of interest" description="Disordered" evidence="2">
    <location>
        <begin position="234"/>
        <end position="256"/>
    </location>
</feature>
<evidence type="ECO:0000256" key="2">
    <source>
        <dbReference type="SAM" id="MobiDB-lite"/>
    </source>
</evidence>
<feature type="compositionally biased region" description="Gly residues" evidence="2">
    <location>
        <begin position="246"/>
        <end position="256"/>
    </location>
</feature>
<evidence type="ECO:0000313" key="5">
    <source>
        <dbReference type="Proteomes" id="UP001327560"/>
    </source>
</evidence>
<dbReference type="InterPro" id="IPR004883">
    <property type="entry name" value="LOB"/>
</dbReference>
<evidence type="ECO:0000256" key="1">
    <source>
        <dbReference type="ARBA" id="ARBA00005474"/>
    </source>
</evidence>
<reference evidence="4 5" key="1">
    <citation type="submission" date="2023-10" db="EMBL/GenBank/DDBJ databases">
        <title>Chromosome-scale genome assembly provides insights into flower coloration mechanisms of Canna indica.</title>
        <authorList>
            <person name="Li C."/>
        </authorList>
    </citation>
    <scope>NUCLEOTIDE SEQUENCE [LARGE SCALE GENOMIC DNA]</scope>
    <source>
        <tissue evidence="4">Flower</tissue>
    </source>
</reference>
<evidence type="ECO:0000313" key="4">
    <source>
        <dbReference type="EMBL" id="WOK93468.1"/>
    </source>
</evidence>
<sequence>MRMSCNGCRILRKGCSEGCTIRPCLQWIKSPDGQSNATVFLAKFYSRAGLINLINAGPDHLRPGKFPFTTCYIPVSVVRGLWRIVNPTYGSVGLLWSGNWQLCQAAVEAVLKGALITKISSDSTAAALVPAFKTYDIRHVAKNSGDLHRVAAKSRTKFKRPGGAVPTLSEPSLFRLAKNHDSAEEESQDNGSAISAETPEGSHMSHGELEPDVGLHLAWPGAGRPDRRRCCWRARTDGKSGDGGDDGGVGVGRIPG</sequence>
<evidence type="ECO:0000259" key="3">
    <source>
        <dbReference type="PROSITE" id="PS50891"/>
    </source>
</evidence>